<keyword evidence="4 7" id="KW-0812">Transmembrane</keyword>
<keyword evidence="6 7" id="KW-0472">Membrane</keyword>
<sequence length="205" mass="22458">METSSFISATVLLILVTDPLGNIPLFIGLLKQVDAQRRRRIIIREVFLAFAILLFFLFFGSKVLEVMHLTETSLGIAGGVILFLIALKMIFPHPEGAFAHQVKGEPFLVPLAIPFIAGPSAIATVLLLVSREPDRMWEWIGALTVAMLVSAVVLGFAERIADFLGEQVTMAFERLMGLILTAIAIEMLLAGIEKFVRQLNATAPV</sequence>
<dbReference type="RefSeq" id="WP_072427637.1">
    <property type="nucleotide sequence ID" value="NZ_FPKR01000004.1"/>
</dbReference>
<proteinExistence type="inferred from homology"/>
<comment type="similarity">
    <text evidence="2 7">Belongs to the UPF0056 (MarC) family.</text>
</comment>
<dbReference type="PANTHER" id="PTHR33508:SF10">
    <property type="entry name" value="UPF0056 INNER MEMBRANE PROTEIN YHGN"/>
    <property type="match status" value="1"/>
</dbReference>
<evidence type="ECO:0000313" key="9">
    <source>
        <dbReference type="Proteomes" id="UP000186513"/>
    </source>
</evidence>
<gene>
    <name evidence="8" type="ORF">SAMN02745887_01098</name>
</gene>
<keyword evidence="3" id="KW-1003">Cell membrane</keyword>
<dbReference type="NCBIfam" id="TIGR00427">
    <property type="entry name" value="NAAT family transporter"/>
    <property type="match status" value="1"/>
</dbReference>
<evidence type="ECO:0000256" key="7">
    <source>
        <dbReference type="RuleBase" id="RU362048"/>
    </source>
</evidence>
<feature type="transmembrane region" description="Helical" evidence="7">
    <location>
        <begin position="175"/>
        <end position="192"/>
    </location>
</feature>
<keyword evidence="5 7" id="KW-1133">Transmembrane helix</keyword>
<evidence type="ECO:0000256" key="1">
    <source>
        <dbReference type="ARBA" id="ARBA00004651"/>
    </source>
</evidence>
<keyword evidence="9" id="KW-1185">Reference proteome</keyword>
<evidence type="ECO:0000256" key="4">
    <source>
        <dbReference type="ARBA" id="ARBA00022692"/>
    </source>
</evidence>
<comment type="subcellular location">
    <subcellularLocation>
        <location evidence="1 7">Cell membrane</location>
        <topology evidence="1 7">Multi-pass membrane protein</topology>
    </subcellularLocation>
</comment>
<feature type="transmembrane region" description="Helical" evidence="7">
    <location>
        <begin position="42"/>
        <end position="60"/>
    </location>
</feature>
<dbReference type="Proteomes" id="UP000186513">
    <property type="component" value="Unassembled WGS sequence"/>
</dbReference>
<feature type="transmembrane region" description="Helical" evidence="7">
    <location>
        <begin position="107"/>
        <end position="130"/>
    </location>
</feature>
<reference evidence="8 9" key="1">
    <citation type="submission" date="2016-11" db="EMBL/GenBank/DDBJ databases">
        <authorList>
            <person name="Jaros S."/>
            <person name="Januszkiewicz K."/>
            <person name="Wedrychowicz H."/>
        </authorList>
    </citation>
    <scope>NUCLEOTIDE SEQUENCE [LARGE SCALE GENOMIC DNA]</scope>
    <source>
        <strain evidence="8 9">DSM 18899</strain>
    </source>
</reference>
<dbReference type="EMBL" id="FPKR01000004">
    <property type="protein sequence ID" value="SFZ74104.1"/>
    <property type="molecule type" value="Genomic_DNA"/>
</dbReference>
<evidence type="ECO:0000256" key="5">
    <source>
        <dbReference type="ARBA" id="ARBA00022989"/>
    </source>
</evidence>
<dbReference type="InterPro" id="IPR002771">
    <property type="entry name" value="Multi_antbiot-R_MarC"/>
</dbReference>
<name>A0A1K2HBC5_9NEIS</name>
<accession>A0A1K2HBC5</accession>
<evidence type="ECO:0000256" key="3">
    <source>
        <dbReference type="ARBA" id="ARBA00022475"/>
    </source>
</evidence>
<feature type="transmembrane region" description="Helical" evidence="7">
    <location>
        <begin position="136"/>
        <end position="154"/>
    </location>
</feature>
<dbReference type="GO" id="GO:0005886">
    <property type="term" value="C:plasma membrane"/>
    <property type="evidence" value="ECO:0007669"/>
    <property type="project" value="UniProtKB-SubCell"/>
</dbReference>
<evidence type="ECO:0000256" key="6">
    <source>
        <dbReference type="ARBA" id="ARBA00023136"/>
    </source>
</evidence>
<dbReference type="PANTHER" id="PTHR33508">
    <property type="entry name" value="UPF0056 MEMBRANE PROTEIN YHCE"/>
    <property type="match status" value="1"/>
</dbReference>
<feature type="transmembrane region" description="Helical" evidence="7">
    <location>
        <begin position="66"/>
        <end position="87"/>
    </location>
</feature>
<feature type="transmembrane region" description="Helical" evidence="7">
    <location>
        <begin position="6"/>
        <end position="30"/>
    </location>
</feature>
<dbReference type="Pfam" id="PF01914">
    <property type="entry name" value="MarC"/>
    <property type="match status" value="1"/>
</dbReference>
<dbReference type="OrthoDB" id="21094at2"/>
<dbReference type="AlphaFoldDB" id="A0A1K2HBC5"/>
<evidence type="ECO:0000256" key="2">
    <source>
        <dbReference type="ARBA" id="ARBA00009784"/>
    </source>
</evidence>
<dbReference type="STRING" id="1121279.SAMN02745887_01098"/>
<organism evidence="8 9">
    <name type="scientific">Chitinimonas taiwanensis DSM 18899</name>
    <dbReference type="NCBI Taxonomy" id="1121279"/>
    <lineage>
        <taxon>Bacteria</taxon>
        <taxon>Pseudomonadati</taxon>
        <taxon>Pseudomonadota</taxon>
        <taxon>Betaproteobacteria</taxon>
        <taxon>Neisseriales</taxon>
        <taxon>Chitinibacteraceae</taxon>
        <taxon>Chitinimonas</taxon>
    </lineage>
</organism>
<protein>
    <recommendedName>
        <fullName evidence="7">UPF0056 membrane protein</fullName>
    </recommendedName>
</protein>
<evidence type="ECO:0000313" key="8">
    <source>
        <dbReference type="EMBL" id="SFZ74104.1"/>
    </source>
</evidence>